<evidence type="ECO:0000313" key="4">
    <source>
        <dbReference type="Proteomes" id="UP000076552"/>
    </source>
</evidence>
<dbReference type="PANTHER" id="PTHR38048">
    <property type="entry name" value="EXPRESSED PROTEIN"/>
    <property type="match status" value="1"/>
</dbReference>
<keyword evidence="4" id="KW-1185">Reference proteome</keyword>
<gene>
    <name evidence="3" type="ORF">CT0861_06256</name>
</gene>
<dbReference type="EMBL" id="LFIV01000257">
    <property type="protein sequence ID" value="KZL64735.1"/>
    <property type="molecule type" value="Genomic_DNA"/>
</dbReference>
<dbReference type="InterPro" id="IPR053206">
    <property type="entry name" value="Dimeric_xanthone_biosynth"/>
</dbReference>
<protein>
    <submittedName>
        <fullName evidence="3">Neutrophil cytosol factor 2 protein</fullName>
    </submittedName>
</protein>
<proteinExistence type="predicted"/>
<feature type="region of interest" description="Disordered" evidence="1">
    <location>
        <begin position="1"/>
        <end position="24"/>
    </location>
</feature>
<dbReference type="STRING" id="708197.A0A166MK05"/>
<dbReference type="Proteomes" id="UP000076552">
    <property type="component" value="Unassembled WGS sequence"/>
</dbReference>
<sequence length="186" mass="21982">MGAGSSNPEEIRTPKELSSLSPQEHNTYNRLAVRMEQFHEHFRHTWTMLYDAAITKRRPSNFTQEELIDAGIRFVDNLEGHHRVEETYIFPVLAKRMPEFRHNGRNQKAAELILQHEEIHRGMTAMREYLIACKDGIADFQFSILQQKMDSWGKTLWIHLEQEVKVLGVESMRQYWTMDEMTAFPF</sequence>
<evidence type="ECO:0000256" key="1">
    <source>
        <dbReference type="SAM" id="MobiDB-lite"/>
    </source>
</evidence>
<dbReference type="PANTHER" id="PTHR38048:SF1">
    <property type="entry name" value="HEMERYTHRIN-LIKE DOMAIN-CONTAINING PROTEIN"/>
    <property type="match status" value="1"/>
</dbReference>
<name>A0A166MK05_9PEZI</name>
<dbReference type="InterPro" id="IPR012312">
    <property type="entry name" value="Hemerythrin-like"/>
</dbReference>
<organism evidence="3 4">
    <name type="scientific">Colletotrichum tofieldiae</name>
    <dbReference type="NCBI Taxonomy" id="708197"/>
    <lineage>
        <taxon>Eukaryota</taxon>
        <taxon>Fungi</taxon>
        <taxon>Dikarya</taxon>
        <taxon>Ascomycota</taxon>
        <taxon>Pezizomycotina</taxon>
        <taxon>Sordariomycetes</taxon>
        <taxon>Hypocreomycetidae</taxon>
        <taxon>Glomerellales</taxon>
        <taxon>Glomerellaceae</taxon>
        <taxon>Colletotrichum</taxon>
        <taxon>Colletotrichum spaethianum species complex</taxon>
    </lineage>
</organism>
<dbReference type="CDD" id="cd12108">
    <property type="entry name" value="Hr-like"/>
    <property type="match status" value="1"/>
</dbReference>
<dbReference type="AlphaFoldDB" id="A0A166MK05"/>
<feature type="domain" description="Hemerythrin-like" evidence="2">
    <location>
        <begin position="35"/>
        <end position="164"/>
    </location>
</feature>
<evidence type="ECO:0000259" key="2">
    <source>
        <dbReference type="Pfam" id="PF01814"/>
    </source>
</evidence>
<dbReference type="Gene3D" id="1.20.120.520">
    <property type="entry name" value="nmb1532 protein domain like"/>
    <property type="match status" value="1"/>
</dbReference>
<dbReference type="Pfam" id="PF01814">
    <property type="entry name" value="Hemerythrin"/>
    <property type="match status" value="1"/>
</dbReference>
<comment type="caution">
    <text evidence="3">The sequence shown here is derived from an EMBL/GenBank/DDBJ whole genome shotgun (WGS) entry which is preliminary data.</text>
</comment>
<reference evidence="3 4" key="1">
    <citation type="submission" date="2015-06" db="EMBL/GenBank/DDBJ databases">
        <title>Survival trade-offs in plant roots during colonization by closely related pathogenic and mutualistic fungi.</title>
        <authorList>
            <person name="Hacquard S."/>
            <person name="Kracher B."/>
            <person name="Hiruma K."/>
            <person name="Weinman A."/>
            <person name="Muench P."/>
            <person name="Garrido Oter R."/>
            <person name="Ver Loren van Themaat E."/>
            <person name="Dallerey J.-F."/>
            <person name="Damm U."/>
            <person name="Henrissat B."/>
            <person name="Lespinet O."/>
            <person name="Thon M."/>
            <person name="Kemen E."/>
            <person name="McHardy A.C."/>
            <person name="Schulze-Lefert P."/>
            <person name="O'Connell R.J."/>
        </authorList>
    </citation>
    <scope>NUCLEOTIDE SEQUENCE [LARGE SCALE GENOMIC DNA]</scope>
    <source>
        <strain evidence="3 4">0861</strain>
    </source>
</reference>
<evidence type="ECO:0000313" key="3">
    <source>
        <dbReference type="EMBL" id="KZL64735.1"/>
    </source>
</evidence>
<accession>A0A166MK05</accession>